<proteinExistence type="predicted"/>
<evidence type="ECO:0000313" key="1">
    <source>
        <dbReference type="EMBL" id="SHX08247.1"/>
    </source>
</evidence>
<evidence type="ECO:0008006" key="3">
    <source>
        <dbReference type="Google" id="ProtNLM"/>
    </source>
</evidence>
<comment type="caution">
    <text evidence="1">The sequence shown here is derived from an EMBL/GenBank/DDBJ whole genome shotgun (WGS) entry which is preliminary data.</text>
</comment>
<dbReference type="RefSeq" id="WP_005073898.1">
    <property type="nucleotide sequence ID" value="NZ_CP065265.1"/>
</dbReference>
<evidence type="ECO:0000313" key="2">
    <source>
        <dbReference type="Proteomes" id="UP000185183"/>
    </source>
</evidence>
<gene>
    <name evidence="1" type="ORF">SAMEA2275694_01253</name>
</gene>
<dbReference type="Proteomes" id="UP000185183">
    <property type="component" value="Unassembled WGS sequence"/>
</dbReference>
<dbReference type="EMBL" id="FSFA01000002">
    <property type="protein sequence ID" value="SHX08247.1"/>
    <property type="molecule type" value="Genomic_DNA"/>
</dbReference>
<dbReference type="AlphaFoldDB" id="A0A9Q7SC47"/>
<sequence>MPFVSIDQNVCMASEYCVRSHPELFGVGAEGVATLPDGGAGPLALTGDQVEVAQQASRHCPAGAIVFR</sequence>
<accession>A0A9Q7SC47</accession>
<dbReference type="Pfam" id="PF13459">
    <property type="entry name" value="Fer4_15"/>
    <property type="match status" value="1"/>
</dbReference>
<dbReference type="SUPFAM" id="SSF54862">
    <property type="entry name" value="4Fe-4S ferredoxins"/>
    <property type="match status" value="1"/>
</dbReference>
<protein>
    <recommendedName>
        <fullName evidence="3">Ferredoxin</fullName>
    </recommendedName>
</protein>
<organism evidence="1 2">
    <name type="scientific">Mycobacteroides abscessus subsp. bolletii</name>
    <dbReference type="NCBI Taxonomy" id="319705"/>
    <lineage>
        <taxon>Bacteria</taxon>
        <taxon>Bacillati</taxon>
        <taxon>Actinomycetota</taxon>
        <taxon>Actinomycetes</taxon>
        <taxon>Mycobacteriales</taxon>
        <taxon>Mycobacteriaceae</taxon>
        <taxon>Mycobacteroides</taxon>
        <taxon>Mycobacteroides abscessus</taxon>
    </lineage>
</organism>
<reference evidence="1 2" key="1">
    <citation type="submission" date="2016-11" db="EMBL/GenBank/DDBJ databases">
        <authorList>
            <consortium name="Pathogen Informatics"/>
        </authorList>
    </citation>
    <scope>NUCLEOTIDE SEQUENCE [LARGE SCALE GENOMIC DNA]</scope>
    <source>
        <strain evidence="1 2">968</strain>
    </source>
</reference>
<dbReference type="Gene3D" id="3.30.70.20">
    <property type="match status" value="1"/>
</dbReference>
<name>A0A9Q7SC47_9MYCO</name>